<evidence type="ECO:0008006" key="3">
    <source>
        <dbReference type="Google" id="ProtNLM"/>
    </source>
</evidence>
<comment type="caution">
    <text evidence="1">The sequence shown here is derived from an EMBL/GenBank/DDBJ whole genome shotgun (WGS) entry which is preliminary data.</text>
</comment>
<proteinExistence type="predicted"/>
<keyword evidence="2" id="KW-1185">Reference proteome</keyword>
<evidence type="ECO:0000313" key="2">
    <source>
        <dbReference type="Proteomes" id="UP001215598"/>
    </source>
</evidence>
<dbReference type="SUPFAM" id="SSF52047">
    <property type="entry name" value="RNI-like"/>
    <property type="match status" value="1"/>
</dbReference>
<dbReference type="AlphaFoldDB" id="A0AAD7K4S8"/>
<dbReference type="Proteomes" id="UP001215598">
    <property type="component" value="Unassembled WGS sequence"/>
</dbReference>
<sequence length="528" mass="60467">MGSLAALLKSNDVPLPSQRTLVEEILRDKRAELATSGDAISQLESTLSALHAKHAELASEISQYDSILSPVRQLPPEIVGEIFLYFTPVMHHDSELGKRERVNLPWKLGHICRLWRAVSLSMGQLWSVIDLGAPCPVEEDDRTPQLFDPDGEKYFTRSISQDCAEGYETAAALEYIDQCLQRSSDRPLSLRLWTHDFAALPILEGFLKRSARWAQLALVDPEWRLLDRLSRFAKQLNALRKMVISFTYTGPMLFFQNWQCVPNLTDLTLSRVSLPRESFMHVPWSRLTRYCEIDCTWEPHWPQGSGRLASYRQLTHLCTFFLKSHTLGAMEPVLLPNLRSATFDFRGSPFEGIQSFEMPKPELFSLRYSRALKLSRCIPASSPRLKVLRVQIQYLEYDRSSGLEHVMNMFPDLIELVFDIPNLISNADILRLIPFHDELPLNPKLQIIRLSNRSFQHARCHWKTLVHLLQARFLPAMGGISALHTFEFSTTDLSNDENVTSGLKALAVENGWNIIVRSRIPFPPWDVF</sequence>
<dbReference type="EMBL" id="JARKIB010000007">
    <property type="protein sequence ID" value="KAJ7778434.1"/>
    <property type="molecule type" value="Genomic_DNA"/>
</dbReference>
<accession>A0AAD7K4S8</accession>
<evidence type="ECO:0000313" key="1">
    <source>
        <dbReference type="EMBL" id="KAJ7778434.1"/>
    </source>
</evidence>
<protein>
    <recommendedName>
        <fullName evidence="3">F-box domain-containing protein</fullName>
    </recommendedName>
</protein>
<gene>
    <name evidence="1" type="ORF">B0H16DRAFT_886853</name>
</gene>
<reference evidence="1" key="1">
    <citation type="submission" date="2023-03" db="EMBL/GenBank/DDBJ databases">
        <title>Massive genome expansion in bonnet fungi (Mycena s.s.) driven by repeated elements and novel gene families across ecological guilds.</title>
        <authorList>
            <consortium name="Lawrence Berkeley National Laboratory"/>
            <person name="Harder C.B."/>
            <person name="Miyauchi S."/>
            <person name="Viragh M."/>
            <person name="Kuo A."/>
            <person name="Thoen E."/>
            <person name="Andreopoulos B."/>
            <person name="Lu D."/>
            <person name="Skrede I."/>
            <person name="Drula E."/>
            <person name="Henrissat B."/>
            <person name="Morin E."/>
            <person name="Kohler A."/>
            <person name="Barry K."/>
            <person name="LaButti K."/>
            <person name="Morin E."/>
            <person name="Salamov A."/>
            <person name="Lipzen A."/>
            <person name="Mereny Z."/>
            <person name="Hegedus B."/>
            <person name="Baldrian P."/>
            <person name="Stursova M."/>
            <person name="Weitz H."/>
            <person name="Taylor A."/>
            <person name="Grigoriev I.V."/>
            <person name="Nagy L.G."/>
            <person name="Martin F."/>
            <person name="Kauserud H."/>
        </authorList>
    </citation>
    <scope>NUCLEOTIDE SEQUENCE</scope>
    <source>
        <strain evidence="1">CBHHK182m</strain>
    </source>
</reference>
<name>A0AAD7K4S8_9AGAR</name>
<organism evidence="1 2">
    <name type="scientific">Mycena metata</name>
    <dbReference type="NCBI Taxonomy" id="1033252"/>
    <lineage>
        <taxon>Eukaryota</taxon>
        <taxon>Fungi</taxon>
        <taxon>Dikarya</taxon>
        <taxon>Basidiomycota</taxon>
        <taxon>Agaricomycotina</taxon>
        <taxon>Agaricomycetes</taxon>
        <taxon>Agaricomycetidae</taxon>
        <taxon>Agaricales</taxon>
        <taxon>Marasmiineae</taxon>
        <taxon>Mycenaceae</taxon>
        <taxon>Mycena</taxon>
    </lineage>
</organism>